<dbReference type="KEGG" id="mff:MFFC18_06600"/>
<organism evidence="1 2">
    <name type="scientific">Mariniblastus fucicola</name>
    <dbReference type="NCBI Taxonomy" id="980251"/>
    <lineage>
        <taxon>Bacteria</taxon>
        <taxon>Pseudomonadati</taxon>
        <taxon>Planctomycetota</taxon>
        <taxon>Planctomycetia</taxon>
        <taxon>Pirellulales</taxon>
        <taxon>Pirellulaceae</taxon>
        <taxon>Mariniblastus</taxon>
    </lineage>
</organism>
<dbReference type="AlphaFoldDB" id="A0A5B9P5N4"/>
<dbReference type="EMBL" id="CP042912">
    <property type="protein sequence ID" value="QEG20809.1"/>
    <property type="molecule type" value="Genomic_DNA"/>
</dbReference>
<evidence type="ECO:0000313" key="2">
    <source>
        <dbReference type="Proteomes" id="UP000322214"/>
    </source>
</evidence>
<proteinExistence type="predicted"/>
<keyword evidence="2" id="KW-1185">Reference proteome</keyword>
<reference evidence="1 2" key="1">
    <citation type="submission" date="2019-08" db="EMBL/GenBank/DDBJ databases">
        <title>Deep-cultivation of Planctomycetes and their phenomic and genomic characterization uncovers novel biology.</title>
        <authorList>
            <person name="Wiegand S."/>
            <person name="Jogler M."/>
            <person name="Boedeker C."/>
            <person name="Pinto D."/>
            <person name="Vollmers J."/>
            <person name="Rivas-Marin E."/>
            <person name="Kohn T."/>
            <person name="Peeters S.H."/>
            <person name="Heuer A."/>
            <person name="Rast P."/>
            <person name="Oberbeckmann S."/>
            <person name="Bunk B."/>
            <person name="Jeske O."/>
            <person name="Meyerdierks A."/>
            <person name="Storesund J.E."/>
            <person name="Kallscheuer N."/>
            <person name="Luecker S."/>
            <person name="Lage O.M."/>
            <person name="Pohl T."/>
            <person name="Merkel B.J."/>
            <person name="Hornburger P."/>
            <person name="Mueller R.-W."/>
            <person name="Bruemmer F."/>
            <person name="Labrenz M."/>
            <person name="Spormann A.M."/>
            <person name="Op den Camp H."/>
            <person name="Overmann J."/>
            <person name="Amann R."/>
            <person name="Jetten M.S.M."/>
            <person name="Mascher T."/>
            <person name="Medema M.H."/>
            <person name="Devos D.P."/>
            <person name="Kaster A.-K."/>
            <person name="Ovreas L."/>
            <person name="Rohde M."/>
            <person name="Galperin M.Y."/>
            <person name="Jogler C."/>
        </authorList>
    </citation>
    <scope>NUCLEOTIDE SEQUENCE [LARGE SCALE GENOMIC DNA]</scope>
    <source>
        <strain evidence="1 2">FC18</strain>
    </source>
</reference>
<evidence type="ECO:0000313" key="1">
    <source>
        <dbReference type="EMBL" id="QEG20809.1"/>
    </source>
</evidence>
<name>A0A5B9P5N4_9BACT</name>
<gene>
    <name evidence="1" type="ORF">MFFC18_06600</name>
</gene>
<sequence length="103" mass="11777">MRQPKISYSDRTARFRRESNEGHKLYFVRQQGLATTFNTMHDATEFTKSLRWQADTLADSVTPLAQAIHESCRAVAKPSVKLSLLFELLASLQRDHEKIASNI</sequence>
<dbReference type="Proteomes" id="UP000322214">
    <property type="component" value="Chromosome"/>
</dbReference>
<protein>
    <submittedName>
        <fullName evidence="1">Uncharacterized protein</fullName>
    </submittedName>
</protein>
<accession>A0A5B9P5N4</accession>